<dbReference type="InterPro" id="IPR000868">
    <property type="entry name" value="Isochorismatase-like_dom"/>
</dbReference>
<protein>
    <submittedName>
        <fullName evidence="3">Phenazine biosynthesis protein PhzD1</fullName>
        <ecNumber evidence="3">3.3.2.15</ecNumber>
    </submittedName>
</protein>
<sequence length="229" mass="25594">MPAIPPITAYPMPTRDDLPDNTVGWGLDPDRAVLLIHDMQRFFVRAFPEGRSPGRELLDNTARLRRACASSGVPVAYTEQPGDMTEAERGLLRDFWGPGMHRDPQDRAVVDTLAPEPGDWRLTKWRYSAFQRTDLLERLRAAGRDQLVVCGVYAHVGILMTCVEAFSHDVQPFLVADAVADFSADYHRMAVTYAAQRCAHVQTTAWVLGQLGQFGRLAPEVHALGEPRR</sequence>
<feature type="domain" description="Isochorismatase-like" evidence="2">
    <location>
        <begin position="33"/>
        <end position="205"/>
    </location>
</feature>
<name>A0A9W4DU14_9ACTN</name>
<dbReference type="Gene3D" id="3.40.50.850">
    <property type="entry name" value="Isochorismatase-like"/>
    <property type="match status" value="1"/>
</dbReference>
<evidence type="ECO:0000313" key="3">
    <source>
        <dbReference type="EMBL" id="CAG6395974.1"/>
    </source>
</evidence>
<dbReference type="PRINTS" id="PR01398">
    <property type="entry name" value="ISCHRISMTASE"/>
</dbReference>
<accession>A0A9W4DU14</accession>
<dbReference type="GO" id="GO:0008908">
    <property type="term" value="F:isochorismatase activity"/>
    <property type="evidence" value="ECO:0007669"/>
    <property type="project" value="InterPro"/>
</dbReference>
<dbReference type="AlphaFoldDB" id="A0A9W4DU14"/>
<dbReference type="InterPro" id="IPR050272">
    <property type="entry name" value="Isochorismatase-like_hydrls"/>
</dbReference>
<dbReference type="PANTHER" id="PTHR43540:SF3">
    <property type="entry name" value="ENTEROBACTIN SYNTHASE COMPONENT B"/>
    <property type="match status" value="1"/>
</dbReference>
<reference evidence="3" key="1">
    <citation type="submission" date="2021-05" db="EMBL/GenBank/DDBJ databases">
        <authorList>
            <person name="Arsene-Ploetze F."/>
        </authorList>
    </citation>
    <scope>NUCLEOTIDE SEQUENCE</scope>
    <source>
        <strain evidence="3">DSM 42138</strain>
    </source>
</reference>
<organism evidence="3 4">
    <name type="scientific">Actinacidiphila cocklensis</name>
    <dbReference type="NCBI Taxonomy" id="887465"/>
    <lineage>
        <taxon>Bacteria</taxon>
        <taxon>Bacillati</taxon>
        <taxon>Actinomycetota</taxon>
        <taxon>Actinomycetes</taxon>
        <taxon>Kitasatosporales</taxon>
        <taxon>Streptomycetaceae</taxon>
        <taxon>Actinacidiphila</taxon>
    </lineage>
</organism>
<comment type="caution">
    <text evidence="3">The sequence shown here is derived from an EMBL/GenBank/DDBJ whole genome shotgun (WGS) entry which is preliminary data.</text>
</comment>
<dbReference type="EC" id="3.3.2.15" evidence="3"/>
<dbReference type="Proteomes" id="UP001152519">
    <property type="component" value="Unassembled WGS sequence"/>
</dbReference>
<dbReference type="RefSeq" id="WP_251493615.1">
    <property type="nucleotide sequence ID" value="NZ_CAJSLV010000068.1"/>
</dbReference>
<dbReference type="SUPFAM" id="SSF52499">
    <property type="entry name" value="Isochorismatase-like hydrolases"/>
    <property type="match status" value="1"/>
</dbReference>
<evidence type="ECO:0000256" key="1">
    <source>
        <dbReference type="ARBA" id="ARBA00022801"/>
    </source>
</evidence>
<dbReference type="EMBL" id="CAJSLV010000068">
    <property type="protein sequence ID" value="CAG6395974.1"/>
    <property type="molecule type" value="Genomic_DNA"/>
</dbReference>
<keyword evidence="4" id="KW-1185">Reference proteome</keyword>
<evidence type="ECO:0000259" key="2">
    <source>
        <dbReference type="Pfam" id="PF00857"/>
    </source>
</evidence>
<gene>
    <name evidence="3" type="primary">phzD</name>
    <name evidence="3" type="ORF">SCOCK_380051</name>
</gene>
<dbReference type="PIRSF" id="PIRSF001111">
    <property type="entry name" value="Isochorismatase"/>
    <property type="match status" value="1"/>
</dbReference>
<proteinExistence type="predicted"/>
<keyword evidence="1 3" id="KW-0378">Hydrolase</keyword>
<evidence type="ECO:0000313" key="4">
    <source>
        <dbReference type="Proteomes" id="UP001152519"/>
    </source>
</evidence>
<dbReference type="InterPro" id="IPR036380">
    <property type="entry name" value="Isochorismatase-like_sf"/>
</dbReference>
<dbReference type="InterPro" id="IPR016291">
    <property type="entry name" value="Isochorismatase"/>
</dbReference>
<dbReference type="Pfam" id="PF00857">
    <property type="entry name" value="Isochorismatase"/>
    <property type="match status" value="1"/>
</dbReference>
<dbReference type="PANTHER" id="PTHR43540">
    <property type="entry name" value="PEROXYUREIDOACRYLATE/UREIDOACRYLATE AMIDOHYDROLASE-RELATED"/>
    <property type="match status" value="1"/>
</dbReference>